<name>A0A8J8TE21_9ARCH</name>
<evidence type="ECO:0000313" key="2">
    <source>
        <dbReference type="Proteomes" id="UP000752814"/>
    </source>
</evidence>
<organism evidence="1 2">
    <name type="scientific">Candidatus Methanomassiliicoccus intestinalis</name>
    <dbReference type="NCBI Taxonomy" id="1406512"/>
    <lineage>
        <taxon>Archaea</taxon>
        <taxon>Methanobacteriati</taxon>
        <taxon>Thermoplasmatota</taxon>
        <taxon>Thermoplasmata</taxon>
        <taxon>Methanomassiliicoccales</taxon>
        <taxon>Methanomassiliicoccaceae</taxon>
        <taxon>Methanomassiliicoccus</taxon>
    </lineage>
</organism>
<comment type="caution">
    <text evidence="1">The sequence shown here is derived from an EMBL/GenBank/DDBJ whole genome shotgun (WGS) entry which is preliminary data.</text>
</comment>
<reference evidence="1" key="1">
    <citation type="submission" date="2016-03" db="EMBL/GenBank/DDBJ databases">
        <authorList>
            <person name="Borrel G."/>
            <person name="Mccann A."/>
            <person name="O'Toole P.W."/>
        </authorList>
    </citation>
    <scope>NUCLEOTIDE SEQUENCE</scope>
    <source>
        <strain evidence="1">183</strain>
    </source>
</reference>
<dbReference type="RefSeq" id="WP_400195464.1">
    <property type="nucleotide sequence ID" value="NZ_CAYAYJ010000014.1"/>
</dbReference>
<gene>
    <name evidence="1" type="ORF">A3207_03715</name>
</gene>
<dbReference type="EMBL" id="LVVT01000022">
    <property type="protein sequence ID" value="TQS81519.1"/>
    <property type="molecule type" value="Genomic_DNA"/>
</dbReference>
<sequence length="90" mass="10408">MTYATYLPIMMNKIDLFYILLDDLEEDLSAMQEDLETIVSLLDEGRVSDAKKLIEEMNAFLVDFLSPVELDETECDCECCSEGHEEHKHE</sequence>
<dbReference type="AlphaFoldDB" id="A0A8J8TE21"/>
<dbReference type="Proteomes" id="UP000752814">
    <property type="component" value="Unassembled WGS sequence"/>
</dbReference>
<proteinExistence type="predicted"/>
<evidence type="ECO:0000313" key="1">
    <source>
        <dbReference type="EMBL" id="TQS81519.1"/>
    </source>
</evidence>
<accession>A0A8J8TE21</accession>
<protein>
    <submittedName>
        <fullName evidence="1">Uncharacterized protein</fullName>
    </submittedName>
</protein>